<dbReference type="EMBL" id="PDPS01000026">
    <property type="protein sequence ID" value="PID57638.1"/>
    <property type="molecule type" value="Genomic_DNA"/>
</dbReference>
<dbReference type="UniPathway" id="UPA00074">
    <property type="reaction ID" value="UER00125"/>
</dbReference>
<evidence type="ECO:0000313" key="13">
    <source>
        <dbReference type="Proteomes" id="UP000229740"/>
    </source>
</evidence>
<keyword evidence="5" id="KW-0658">Purine biosynthesis</keyword>
<dbReference type="Gene3D" id="3.30.470.20">
    <property type="entry name" value="ATP-grasp fold, B domain"/>
    <property type="match status" value="1"/>
</dbReference>
<proteinExistence type="inferred from homology"/>
<dbReference type="GO" id="GO:0009113">
    <property type="term" value="P:purine nucleobase biosynthetic process"/>
    <property type="evidence" value="ECO:0007669"/>
    <property type="project" value="InterPro"/>
</dbReference>
<dbReference type="SUPFAM" id="SSF51246">
    <property type="entry name" value="Rudiment single hybrid motif"/>
    <property type="match status" value="1"/>
</dbReference>
<evidence type="ECO:0000256" key="6">
    <source>
        <dbReference type="ARBA" id="ARBA00022840"/>
    </source>
</evidence>
<comment type="pathway">
    <text evidence="1">Purine metabolism; IMP biosynthesis via de novo pathway; N(1)-(5-phospho-D-ribosyl)glycinamide from 5-phospho-alpha-D-ribose 1-diphosphate: step 2/2.</text>
</comment>
<sequence length="427" mass="48831">MKNYRIMVFGVGAFSQGILRVLKEAGAEVSTYLTRDYAHYGPMLEGETFHREDYPSPCEVLRQHKIDFVIPMSLDWALSEWTEDFLKLGIPILSPTGKGFQIERERNFSQQLCERFGIPFAKSYVVRNTLEAEALLKKHPFPYVIKNTLCSPTSPVHTIVCETLDQTRTWLNHIDYTEGVFLQRYLGTQEGGHIAFISHGEIYSLISNQEYKRAFNENLGIVAGAPLGGLIEQDPEDKYRLAEDLIHPLLPWLKEVDFHGPLQVTAMKSEGRWHVLEYNIRLGVTCGPILMRMLQNPLEVLDQVVTNQPLNLRFHGNRTFGCSLTLAGYGYPYTQLNPPRLSVEVTEPFDCDVWWNEVDRDMRGNVSTSGQGANRIADVCSTAETVEEAIALAYRNIKKIRCPGSYYRTDIGQSMWPLEQDMRRERQ</sequence>
<dbReference type="PANTHER" id="PTHR43472:SF1">
    <property type="entry name" value="PHOSPHORIBOSYLAMINE--GLYCINE LIGASE, CHLOROPLASTIC"/>
    <property type="match status" value="1"/>
</dbReference>
<evidence type="ECO:0000256" key="8">
    <source>
        <dbReference type="ARBA" id="ARBA00042242"/>
    </source>
</evidence>
<accession>A0A2G6E786</accession>
<dbReference type="InterPro" id="IPR000115">
    <property type="entry name" value="PRibGlycinamide_synth"/>
</dbReference>
<dbReference type="InterPro" id="IPR020561">
    <property type="entry name" value="PRibGlycinamid_synth_ATP-grasp"/>
</dbReference>
<evidence type="ECO:0000259" key="11">
    <source>
        <dbReference type="PROSITE" id="PS50975"/>
    </source>
</evidence>
<dbReference type="GO" id="GO:0006189">
    <property type="term" value="P:'de novo' IMP biosynthetic process"/>
    <property type="evidence" value="ECO:0007669"/>
    <property type="project" value="UniProtKB-UniPathway"/>
</dbReference>
<dbReference type="Gene3D" id="3.90.600.10">
    <property type="entry name" value="Phosphoribosylglycinamide synthetase, C-terminal domain"/>
    <property type="match status" value="1"/>
</dbReference>
<dbReference type="PROSITE" id="PS50975">
    <property type="entry name" value="ATP_GRASP"/>
    <property type="match status" value="1"/>
</dbReference>
<evidence type="ECO:0000256" key="2">
    <source>
        <dbReference type="ARBA" id="ARBA00013255"/>
    </source>
</evidence>
<feature type="domain" description="ATP-grasp" evidence="11">
    <location>
        <begin position="110"/>
        <end position="306"/>
    </location>
</feature>
<gene>
    <name evidence="12" type="ORF">CSB45_07145</name>
</gene>
<dbReference type="Proteomes" id="UP000229740">
    <property type="component" value="Unassembled WGS sequence"/>
</dbReference>
<comment type="caution">
    <text evidence="12">The sequence shown here is derived from an EMBL/GenBank/DDBJ whole genome shotgun (WGS) entry which is preliminary data.</text>
</comment>
<evidence type="ECO:0000256" key="1">
    <source>
        <dbReference type="ARBA" id="ARBA00005174"/>
    </source>
</evidence>
<keyword evidence="6 10" id="KW-0067">ATP-binding</keyword>
<reference evidence="12 13" key="1">
    <citation type="submission" date="2017-10" db="EMBL/GenBank/DDBJ databases">
        <title>Novel microbial diversity and functional potential in the marine mammal oral microbiome.</title>
        <authorList>
            <person name="Dudek N.K."/>
            <person name="Sun C.L."/>
            <person name="Burstein D."/>
            <person name="Kantor R.S."/>
            <person name="Aliaga Goltsman D.S."/>
            <person name="Bik E.M."/>
            <person name="Thomas B.C."/>
            <person name="Banfield J.F."/>
            <person name="Relman D.A."/>
        </authorList>
    </citation>
    <scope>NUCLEOTIDE SEQUENCE [LARGE SCALE GENOMIC DNA]</scope>
    <source>
        <strain evidence="12">DOLZORAL124_49_17</strain>
    </source>
</reference>
<dbReference type="InterPro" id="IPR037123">
    <property type="entry name" value="PRibGlycinamide_synth_C_sf"/>
</dbReference>
<evidence type="ECO:0000313" key="12">
    <source>
        <dbReference type="EMBL" id="PID57638.1"/>
    </source>
</evidence>
<evidence type="ECO:0000256" key="10">
    <source>
        <dbReference type="PROSITE-ProRule" id="PRU00409"/>
    </source>
</evidence>
<protein>
    <recommendedName>
        <fullName evidence="2">phosphoribosylamine--glycine ligase</fullName>
        <ecNumber evidence="2">6.3.4.13</ecNumber>
    </recommendedName>
    <alternativeName>
        <fullName evidence="8">Glycinamide ribonucleotide synthetase</fullName>
    </alternativeName>
    <alternativeName>
        <fullName evidence="9">Phosphoribosylglycinamide synthetase</fullName>
    </alternativeName>
</protein>
<evidence type="ECO:0000256" key="4">
    <source>
        <dbReference type="ARBA" id="ARBA00022741"/>
    </source>
</evidence>
<evidence type="ECO:0000256" key="9">
    <source>
        <dbReference type="ARBA" id="ARBA00042864"/>
    </source>
</evidence>
<keyword evidence="3 12" id="KW-0436">Ligase</keyword>
<name>A0A2G6E786_9BACT</name>
<dbReference type="GO" id="GO:0005524">
    <property type="term" value="F:ATP binding"/>
    <property type="evidence" value="ECO:0007669"/>
    <property type="project" value="UniProtKB-UniRule"/>
</dbReference>
<dbReference type="SUPFAM" id="SSF56059">
    <property type="entry name" value="Glutathione synthetase ATP-binding domain-like"/>
    <property type="match status" value="1"/>
</dbReference>
<keyword evidence="4 10" id="KW-0547">Nucleotide-binding</keyword>
<dbReference type="SMART" id="SM01210">
    <property type="entry name" value="GARS_C"/>
    <property type="match status" value="1"/>
</dbReference>
<evidence type="ECO:0000256" key="5">
    <source>
        <dbReference type="ARBA" id="ARBA00022755"/>
    </source>
</evidence>
<organism evidence="12 13">
    <name type="scientific">candidate division KSB3 bacterium</name>
    <dbReference type="NCBI Taxonomy" id="2044937"/>
    <lineage>
        <taxon>Bacteria</taxon>
        <taxon>candidate division KSB3</taxon>
    </lineage>
</organism>
<evidence type="ECO:0000256" key="3">
    <source>
        <dbReference type="ARBA" id="ARBA00022598"/>
    </source>
</evidence>
<comment type="similarity">
    <text evidence="7">Belongs to the GARS family.</text>
</comment>
<dbReference type="InterPro" id="IPR020560">
    <property type="entry name" value="PRibGlycinamide_synth_C-dom"/>
</dbReference>
<dbReference type="PANTHER" id="PTHR43472">
    <property type="entry name" value="PHOSPHORIBOSYLAMINE--GLYCINE LIGASE"/>
    <property type="match status" value="1"/>
</dbReference>
<evidence type="ECO:0000256" key="7">
    <source>
        <dbReference type="ARBA" id="ARBA00038345"/>
    </source>
</evidence>
<dbReference type="Pfam" id="PF02843">
    <property type="entry name" value="GARS_C"/>
    <property type="match status" value="1"/>
</dbReference>
<dbReference type="GO" id="GO:0004637">
    <property type="term" value="F:phosphoribosylamine-glycine ligase activity"/>
    <property type="evidence" value="ECO:0007669"/>
    <property type="project" value="UniProtKB-EC"/>
</dbReference>
<dbReference type="GO" id="GO:0046872">
    <property type="term" value="F:metal ion binding"/>
    <property type="evidence" value="ECO:0007669"/>
    <property type="project" value="InterPro"/>
</dbReference>
<dbReference type="AlphaFoldDB" id="A0A2G6E786"/>
<dbReference type="InterPro" id="IPR011761">
    <property type="entry name" value="ATP-grasp"/>
</dbReference>
<dbReference type="InterPro" id="IPR011054">
    <property type="entry name" value="Rudment_hybrid_motif"/>
</dbReference>
<dbReference type="Pfam" id="PF01071">
    <property type="entry name" value="GARS_A"/>
    <property type="match status" value="1"/>
</dbReference>
<dbReference type="SMART" id="SM01209">
    <property type="entry name" value="GARS_A"/>
    <property type="match status" value="1"/>
</dbReference>
<dbReference type="EC" id="6.3.4.13" evidence="2"/>